<feature type="domain" description="CopC" evidence="7">
    <location>
        <begin position="65"/>
        <end position="158"/>
    </location>
</feature>
<evidence type="ECO:0000256" key="6">
    <source>
        <dbReference type="SAM" id="Phobius"/>
    </source>
</evidence>
<dbReference type="Pfam" id="PF04234">
    <property type="entry name" value="CopC"/>
    <property type="match status" value="1"/>
</dbReference>
<keyword evidence="4" id="KW-0186">Copper</keyword>
<dbReference type="EMBL" id="CP093326">
    <property type="protein sequence ID" value="UNK46491.1"/>
    <property type="molecule type" value="Genomic_DNA"/>
</dbReference>
<dbReference type="InterPro" id="IPR014755">
    <property type="entry name" value="Cu-Rt/internalin_Ig-like"/>
</dbReference>
<dbReference type="InterPro" id="IPR007348">
    <property type="entry name" value="CopC_dom"/>
</dbReference>
<dbReference type="Gene3D" id="2.60.40.1220">
    <property type="match status" value="1"/>
</dbReference>
<evidence type="ECO:0000256" key="5">
    <source>
        <dbReference type="SAM" id="MobiDB-lite"/>
    </source>
</evidence>
<dbReference type="PANTHER" id="PTHR34820">
    <property type="entry name" value="INNER MEMBRANE PROTEIN YEBZ"/>
    <property type="match status" value="1"/>
</dbReference>
<dbReference type="RefSeq" id="WP_241914500.1">
    <property type="nucleotide sequence ID" value="NZ_CP093326.1"/>
</dbReference>
<dbReference type="SUPFAM" id="SSF81296">
    <property type="entry name" value="E set domains"/>
    <property type="match status" value="1"/>
</dbReference>
<proteinExistence type="predicted"/>
<sequence length="221" mass="22557">MNHHLNIPAPVRVSTDRSSVSRRRQEEVLRVARQAMARRLLAAALIAMLLWLALALALARPAAAHDELISSTPENGAVLNTLPAEVTLKFSANVMDIGATTQVLDDEGTDWAAGAPVLSGSQVSIPLREGMPDGGYQLGWRVVSSDGHPIEGTLKFSVAASSPAASSPADGADNTSEAAGEDDGPSSTGLFVALGAGALAIAAGLAAFVISKRGGGTDARG</sequence>
<dbReference type="PANTHER" id="PTHR34820:SF4">
    <property type="entry name" value="INNER MEMBRANE PROTEIN YEBZ"/>
    <property type="match status" value="1"/>
</dbReference>
<name>A0ABY3W910_9MICC</name>
<dbReference type="Proteomes" id="UP000829069">
    <property type="component" value="Chromosome"/>
</dbReference>
<evidence type="ECO:0000256" key="4">
    <source>
        <dbReference type="ARBA" id="ARBA00023008"/>
    </source>
</evidence>
<evidence type="ECO:0000313" key="8">
    <source>
        <dbReference type="EMBL" id="UNK46491.1"/>
    </source>
</evidence>
<keyword evidence="2" id="KW-0479">Metal-binding</keyword>
<dbReference type="InterPro" id="IPR014756">
    <property type="entry name" value="Ig_E-set"/>
</dbReference>
<feature type="region of interest" description="Disordered" evidence="5">
    <location>
        <begin position="161"/>
        <end position="185"/>
    </location>
</feature>
<dbReference type="InterPro" id="IPR032694">
    <property type="entry name" value="CopC/D"/>
</dbReference>
<keyword evidence="6" id="KW-1133">Transmembrane helix</keyword>
<accession>A0ABY3W910</accession>
<reference evidence="8 9" key="1">
    <citation type="submission" date="2022-03" db="EMBL/GenBank/DDBJ databases">
        <title>Isotopic signatures of nitrous oxide derived from detoxification processes.</title>
        <authorList>
            <person name="Behrendt U."/>
            <person name="Buchen C."/>
            <person name="Well R."/>
            <person name="Ulrich A."/>
            <person name="Rohe L."/>
            <person name="Kolb S."/>
            <person name="Schloter M."/>
            <person name="Horn M.A."/>
            <person name="Augustin J."/>
        </authorList>
    </citation>
    <scope>NUCLEOTIDE SEQUENCE [LARGE SCALE GENOMIC DNA]</scope>
    <source>
        <strain evidence="8 9">S4-C24</strain>
    </source>
</reference>
<keyword evidence="6" id="KW-0472">Membrane</keyword>
<comment type="subcellular location">
    <subcellularLocation>
        <location evidence="1">Cell envelope</location>
    </subcellularLocation>
</comment>
<evidence type="ECO:0000256" key="2">
    <source>
        <dbReference type="ARBA" id="ARBA00022723"/>
    </source>
</evidence>
<gene>
    <name evidence="8" type="ORF">MNQ99_03750</name>
</gene>
<evidence type="ECO:0000313" key="9">
    <source>
        <dbReference type="Proteomes" id="UP000829069"/>
    </source>
</evidence>
<evidence type="ECO:0000256" key="1">
    <source>
        <dbReference type="ARBA" id="ARBA00004196"/>
    </source>
</evidence>
<evidence type="ECO:0000259" key="7">
    <source>
        <dbReference type="Pfam" id="PF04234"/>
    </source>
</evidence>
<protein>
    <submittedName>
        <fullName evidence="8">Copper resistance protein CopC</fullName>
    </submittedName>
</protein>
<keyword evidence="6" id="KW-0812">Transmembrane</keyword>
<keyword evidence="3" id="KW-0732">Signal</keyword>
<keyword evidence="9" id="KW-1185">Reference proteome</keyword>
<organism evidence="8 9">
    <name type="scientific">Arthrobacter sulfonylureivorans</name>
    <dbReference type="NCBI Taxonomy" id="2486855"/>
    <lineage>
        <taxon>Bacteria</taxon>
        <taxon>Bacillati</taxon>
        <taxon>Actinomycetota</taxon>
        <taxon>Actinomycetes</taxon>
        <taxon>Micrococcales</taxon>
        <taxon>Micrococcaceae</taxon>
        <taxon>Arthrobacter</taxon>
    </lineage>
</organism>
<feature type="transmembrane region" description="Helical" evidence="6">
    <location>
        <begin position="190"/>
        <end position="210"/>
    </location>
</feature>
<evidence type="ECO:0000256" key="3">
    <source>
        <dbReference type="ARBA" id="ARBA00022729"/>
    </source>
</evidence>